<comment type="caution">
    <text evidence="3">The sequence shown here is derived from an EMBL/GenBank/DDBJ whole genome shotgun (WGS) entry which is preliminary data.</text>
</comment>
<dbReference type="Gene3D" id="3.80.10.10">
    <property type="entry name" value="Ribonuclease Inhibitor"/>
    <property type="match status" value="1"/>
</dbReference>
<feature type="coiled-coil region" evidence="1">
    <location>
        <begin position="30"/>
        <end position="57"/>
    </location>
</feature>
<dbReference type="Proteomes" id="UP001498398">
    <property type="component" value="Unassembled WGS sequence"/>
</dbReference>
<dbReference type="Gene3D" id="1.20.1280.50">
    <property type="match status" value="1"/>
</dbReference>
<dbReference type="InterPro" id="IPR001810">
    <property type="entry name" value="F-box_dom"/>
</dbReference>
<feature type="domain" description="F-box" evidence="2">
    <location>
        <begin position="72"/>
        <end position="130"/>
    </location>
</feature>
<dbReference type="Pfam" id="PF12937">
    <property type="entry name" value="F-box-like"/>
    <property type="match status" value="1"/>
</dbReference>
<name>A0ABR1IQ54_9AGAR</name>
<proteinExistence type="predicted"/>
<evidence type="ECO:0000313" key="3">
    <source>
        <dbReference type="EMBL" id="KAK7438199.1"/>
    </source>
</evidence>
<keyword evidence="1" id="KW-0175">Coiled coil</keyword>
<evidence type="ECO:0000259" key="2">
    <source>
        <dbReference type="PROSITE" id="PS50181"/>
    </source>
</evidence>
<accession>A0ABR1IQ54</accession>
<evidence type="ECO:0000256" key="1">
    <source>
        <dbReference type="SAM" id="Coils"/>
    </source>
</evidence>
<dbReference type="InterPro" id="IPR032675">
    <property type="entry name" value="LRR_dom_sf"/>
</dbReference>
<sequence length="536" mass="60907">MTNQKTSVRDLLRGNFGTYTCDTKHALQCLSEAETEAKRYEDEIRRLEARVIALKNHQQRVYSQIDQFRSLLAPIRRLPPEILDQVFGFLCIKSSVNSSNAMDCPAIRLSHVCSGWRELARNTPSLWSTLSFVLSPESTLPLERVKGMLDTHLELSRHHLLSLTLTIPKDTAVACYLLDKLLDHSSRWSTVSINVKGNAHFNQKLALLKGQLPQLVSFEFDTKLKPLVTSPIDVFQTAPALRKVTIGFPVSFESVSLPWHQLTHLRFVHWNMDNFVARLKQAGQARHVTLERFEPWDLSNKAILKHSNIQSLSIIVDEDDPSASWMLRYLTLPNLTHLSLSQYEDYRSDDVSQLDEFMAPFLTRSSCNLSSLSLVNLNIPGPDLVALFKCLPSLSALTVHEHKLLPYGMYLNTMLTSQILGHLTVNHRESFGSILLPHLKVLDFRFHVESSSILSLLKMLHSRWIPDVSDFEPLSEARVDSLASVTLRPLIRIESEDPDFQSLHALKAAGLRVLIQSEISSQARYELVEGFNVQFR</sequence>
<evidence type="ECO:0000313" key="4">
    <source>
        <dbReference type="Proteomes" id="UP001498398"/>
    </source>
</evidence>
<dbReference type="EMBL" id="JBANRG010000080">
    <property type="protein sequence ID" value="KAK7438199.1"/>
    <property type="molecule type" value="Genomic_DNA"/>
</dbReference>
<dbReference type="PROSITE" id="PS50181">
    <property type="entry name" value="FBOX"/>
    <property type="match status" value="1"/>
</dbReference>
<organism evidence="3 4">
    <name type="scientific">Marasmiellus scandens</name>
    <dbReference type="NCBI Taxonomy" id="2682957"/>
    <lineage>
        <taxon>Eukaryota</taxon>
        <taxon>Fungi</taxon>
        <taxon>Dikarya</taxon>
        <taxon>Basidiomycota</taxon>
        <taxon>Agaricomycotina</taxon>
        <taxon>Agaricomycetes</taxon>
        <taxon>Agaricomycetidae</taxon>
        <taxon>Agaricales</taxon>
        <taxon>Marasmiineae</taxon>
        <taxon>Omphalotaceae</taxon>
        <taxon>Marasmiellus</taxon>
    </lineage>
</organism>
<reference evidence="3 4" key="1">
    <citation type="submission" date="2024-01" db="EMBL/GenBank/DDBJ databases">
        <title>A draft genome for the cacao thread blight pathogen Marasmiellus scandens.</title>
        <authorList>
            <person name="Baruah I.K."/>
            <person name="Leung J."/>
            <person name="Bukari Y."/>
            <person name="Amoako-Attah I."/>
            <person name="Meinhardt L.W."/>
            <person name="Bailey B.A."/>
            <person name="Cohen S.P."/>
        </authorList>
    </citation>
    <scope>NUCLEOTIDE SEQUENCE [LARGE SCALE GENOMIC DNA]</scope>
    <source>
        <strain evidence="3 4">GH-19</strain>
    </source>
</reference>
<dbReference type="SUPFAM" id="SSF52047">
    <property type="entry name" value="RNI-like"/>
    <property type="match status" value="1"/>
</dbReference>
<gene>
    <name evidence="3" type="ORF">VKT23_018129</name>
</gene>
<dbReference type="SUPFAM" id="SSF81383">
    <property type="entry name" value="F-box domain"/>
    <property type="match status" value="1"/>
</dbReference>
<dbReference type="InterPro" id="IPR036047">
    <property type="entry name" value="F-box-like_dom_sf"/>
</dbReference>
<keyword evidence="4" id="KW-1185">Reference proteome</keyword>
<protein>
    <recommendedName>
        <fullName evidence="2">F-box domain-containing protein</fullName>
    </recommendedName>
</protein>